<proteinExistence type="predicted"/>
<dbReference type="GO" id="GO:0004791">
    <property type="term" value="F:thioredoxin-disulfide reductase (NADPH) activity"/>
    <property type="evidence" value="ECO:0007669"/>
    <property type="project" value="UniProtKB-EC"/>
</dbReference>
<reference evidence="6" key="1">
    <citation type="submission" date="2016-06" db="EMBL/GenBank/DDBJ databases">
        <authorList>
            <person name="Varghese N."/>
        </authorList>
    </citation>
    <scope>NUCLEOTIDE SEQUENCE [LARGE SCALE GENOMIC DNA]</scope>
    <source>
        <strain evidence="6">DSM 46123</strain>
    </source>
</reference>
<dbReference type="Pfam" id="PF07992">
    <property type="entry name" value="Pyr_redox_2"/>
    <property type="match status" value="1"/>
</dbReference>
<dbReference type="PANTHER" id="PTHR48105">
    <property type="entry name" value="THIOREDOXIN REDUCTASE 1-RELATED-RELATED"/>
    <property type="match status" value="1"/>
</dbReference>
<comment type="catalytic activity">
    <reaction evidence="3">
        <text>[thioredoxin]-dithiol + NADP(+) = [thioredoxin]-disulfide + NADPH + H(+)</text>
        <dbReference type="Rhea" id="RHEA:20345"/>
        <dbReference type="Rhea" id="RHEA-COMP:10698"/>
        <dbReference type="Rhea" id="RHEA-COMP:10700"/>
        <dbReference type="ChEBI" id="CHEBI:15378"/>
        <dbReference type="ChEBI" id="CHEBI:29950"/>
        <dbReference type="ChEBI" id="CHEBI:50058"/>
        <dbReference type="ChEBI" id="CHEBI:57783"/>
        <dbReference type="ChEBI" id="CHEBI:58349"/>
        <dbReference type="EC" id="1.8.1.9"/>
    </reaction>
</comment>
<dbReference type="InterPro" id="IPR036188">
    <property type="entry name" value="FAD/NAD-bd_sf"/>
</dbReference>
<dbReference type="AlphaFoldDB" id="A0A1C6RDW8"/>
<dbReference type="Proteomes" id="UP000198906">
    <property type="component" value="Unassembled WGS sequence"/>
</dbReference>
<protein>
    <submittedName>
        <fullName evidence="5">Thioredoxin reductase</fullName>
    </submittedName>
</protein>
<dbReference type="EMBL" id="FMHU01000001">
    <property type="protein sequence ID" value="SCL15349.1"/>
    <property type="molecule type" value="Genomic_DNA"/>
</dbReference>
<dbReference type="STRING" id="47866.GA0074694_1168"/>
<dbReference type="InterPro" id="IPR050097">
    <property type="entry name" value="Ferredoxin-NADP_redctase_2"/>
</dbReference>
<sequence length="313" mass="33450">MAGKEDAVYDVIVVGGGPAGLNAALVSGRQRRRVLVVDSGSPRNAPAAEMHMFLSRDGFSPAELRKLGRDELSAYPSVEWREGRVDGVTRTDGGFVATLTDGQTHRSRKLVLATGQVDLTDSVDGLAERFGRGVFHCPFCHGWETRGMTLAVLGHELPQVMQALYVADRFSDDVVVCTNGRPVPEPAAGRLAAAGISVREAPVTRIEGDEGDLRLVFADGTVLERQAIYHRAPTRQHSALAEQLGCELLPDGCVRVDEFQRTSVPGVYAAGDTARLAALPDALTFVVTGAADGARAATWLDQELFREDAGLTG</sequence>
<dbReference type="PRINTS" id="PR00368">
    <property type="entry name" value="FADPNR"/>
</dbReference>
<evidence type="ECO:0000313" key="5">
    <source>
        <dbReference type="EMBL" id="SCL15349.1"/>
    </source>
</evidence>
<evidence type="ECO:0000256" key="1">
    <source>
        <dbReference type="ARBA" id="ARBA00022630"/>
    </source>
</evidence>
<organism evidence="5 6">
    <name type="scientific">Micromonospora inyonensis</name>
    <dbReference type="NCBI Taxonomy" id="47866"/>
    <lineage>
        <taxon>Bacteria</taxon>
        <taxon>Bacillati</taxon>
        <taxon>Actinomycetota</taxon>
        <taxon>Actinomycetes</taxon>
        <taxon>Micromonosporales</taxon>
        <taxon>Micromonosporaceae</taxon>
        <taxon>Micromonospora</taxon>
    </lineage>
</organism>
<dbReference type="SUPFAM" id="SSF51905">
    <property type="entry name" value="FAD/NAD(P)-binding domain"/>
    <property type="match status" value="1"/>
</dbReference>
<accession>A0A1C6RDW8</accession>
<gene>
    <name evidence="5" type="ORF">GA0074694_1168</name>
</gene>
<evidence type="ECO:0000259" key="4">
    <source>
        <dbReference type="Pfam" id="PF07992"/>
    </source>
</evidence>
<keyword evidence="1" id="KW-0285">Flavoprotein</keyword>
<evidence type="ECO:0000256" key="2">
    <source>
        <dbReference type="ARBA" id="ARBA00023002"/>
    </source>
</evidence>
<dbReference type="Gene3D" id="3.50.50.60">
    <property type="entry name" value="FAD/NAD(P)-binding domain"/>
    <property type="match status" value="2"/>
</dbReference>
<dbReference type="InterPro" id="IPR023753">
    <property type="entry name" value="FAD/NAD-binding_dom"/>
</dbReference>
<keyword evidence="2" id="KW-0560">Oxidoreductase</keyword>
<keyword evidence="6" id="KW-1185">Reference proteome</keyword>
<name>A0A1C6RDW8_9ACTN</name>
<evidence type="ECO:0000256" key="3">
    <source>
        <dbReference type="ARBA" id="ARBA00048132"/>
    </source>
</evidence>
<evidence type="ECO:0000313" key="6">
    <source>
        <dbReference type="Proteomes" id="UP000198906"/>
    </source>
</evidence>
<dbReference type="PRINTS" id="PR00469">
    <property type="entry name" value="PNDRDTASEII"/>
</dbReference>
<feature type="domain" description="FAD/NAD(P)-binding" evidence="4">
    <location>
        <begin position="9"/>
        <end position="274"/>
    </location>
</feature>